<dbReference type="InterPro" id="IPR002508">
    <property type="entry name" value="MurNAc-LAA_cat"/>
</dbReference>
<name>A0ABY4AJ18_9BURK</name>
<proteinExistence type="predicted"/>
<dbReference type="EMBL" id="CP063982">
    <property type="protein sequence ID" value="UOD49938.1"/>
    <property type="molecule type" value="Genomic_DNA"/>
</dbReference>
<evidence type="ECO:0000313" key="6">
    <source>
        <dbReference type="Proteomes" id="UP000831607"/>
    </source>
</evidence>
<gene>
    <name evidence="5" type="ORF">DHf2319_10910</name>
</gene>
<dbReference type="InterPro" id="IPR006311">
    <property type="entry name" value="TAT_signal"/>
</dbReference>
<sequence length="453" mass="49471">MVDDAKRDVTPTGQPQPVSRRQLLAAASALICLPVIPRLAMASTVLAVRTWPAAEYTRVTLELDSELKAEHFTLENPHRMVVDIEGLRMNDALQKLVANVKADDPYIQSLRVGQNRPNVVRIVIDLKQAIAPQVFTLKPIGDYQYRLVLDLYPLIAQDPLMAFLKQQPDLSGDDPLARILEEIGQGNPAGLPSPVVPPSIVSPAKPAAQLPAIAERKRRQRTVTIAIDAGHGGEDPGAVGKGGTYEKDVVLAIAKRLKAKIDATPGMRGYLTRDGDYFVPLRVRVEKARRVKADLFISIHADAFVRPTAGGSSVFVLSDRGATSTTASWLAKKENAADLIGGVNLGAQNEQVAKLLLDLSTTAQIKDSKQVAQKLLNELRDVYRLHKPRVEQAGFAVLKAPDIPSVLVETAFISNPKEERLLRNAKYQEKFATALHSGVTQFFRSNPHLAEVS</sequence>
<dbReference type="EC" id="3.5.1.28" evidence="2"/>
<feature type="domain" description="MurNAc-LAA" evidence="4">
    <location>
        <begin position="285"/>
        <end position="440"/>
    </location>
</feature>
<dbReference type="SMART" id="SM00646">
    <property type="entry name" value="Ami_3"/>
    <property type="match status" value="1"/>
</dbReference>
<dbReference type="Proteomes" id="UP000831607">
    <property type="component" value="Chromosome"/>
</dbReference>
<dbReference type="PROSITE" id="PS51318">
    <property type="entry name" value="TAT"/>
    <property type="match status" value="1"/>
</dbReference>
<evidence type="ECO:0000256" key="1">
    <source>
        <dbReference type="ARBA" id="ARBA00001561"/>
    </source>
</evidence>
<dbReference type="Pfam" id="PF11741">
    <property type="entry name" value="AMIN"/>
    <property type="match status" value="1"/>
</dbReference>
<evidence type="ECO:0000256" key="2">
    <source>
        <dbReference type="ARBA" id="ARBA00011901"/>
    </source>
</evidence>
<dbReference type="InterPro" id="IPR050695">
    <property type="entry name" value="N-acetylmuramoyl_amidase_3"/>
</dbReference>
<evidence type="ECO:0000313" key="5">
    <source>
        <dbReference type="EMBL" id="UOD49938.1"/>
    </source>
</evidence>
<evidence type="ECO:0000256" key="3">
    <source>
        <dbReference type="ARBA" id="ARBA00022801"/>
    </source>
</evidence>
<dbReference type="RefSeq" id="WP_243478283.1">
    <property type="nucleotide sequence ID" value="NZ_CP063982.1"/>
</dbReference>
<dbReference type="PANTHER" id="PTHR30404">
    <property type="entry name" value="N-ACETYLMURAMOYL-L-ALANINE AMIDASE"/>
    <property type="match status" value="1"/>
</dbReference>
<dbReference type="Pfam" id="PF01520">
    <property type="entry name" value="Amidase_3"/>
    <property type="match status" value="1"/>
</dbReference>
<accession>A0ABY4AJ18</accession>
<keyword evidence="3" id="KW-0378">Hydrolase</keyword>
<keyword evidence="6" id="KW-1185">Reference proteome</keyword>
<dbReference type="Gene3D" id="3.40.630.40">
    <property type="entry name" value="Zn-dependent exopeptidases"/>
    <property type="match status" value="1"/>
</dbReference>
<protein>
    <recommendedName>
        <fullName evidence="2">N-acetylmuramoyl-L-alanine amidase</fullName>
        <ecNumber evidence="2">3.5.1.28</ecNumber>
    </recommendedName>
</protein>
<dbReference type="CDD" id="cd02696">
    <property type="entry name" value="MurNAc-LAA"/>
    <property type="match status" value="1"/>
</dbReference>
<dbReference type="InterPro" id="IPR021731">
    <property type="entry name" value="AMIN_dom"/>
</dbReference>
<dbReference type="Gene3D" id="2.60.40.3500">
    <property type="match status" value="1"/>
</dbReference>
<organism evidence="5 6">
    <name type="scientific">Orrella daihaiensis</name>
    <dbReference type="NCBI Taxonomy" id="2782176"/>
    <lineage>
        <taxon>Bacteria</taxon>
        <taxon>Pseudomonadati</taxon>
        <taxon>Pseudomonadota</taxon>
        <taxon>Betaproteobacteria</taxon>
        <taxon>Burkholderiales</taxon>
        <taxon>Alcaligenaceae</taxon>
        <taxon>Orrella</taxon>
    </lineage>
</organism>
<reference evidence="5 6" key="1">
    <citation type="submission" date="2020-11" db="EMBL/GenBank/DDBJ databases">
        <title>Algicoccus daihaiensis sp.nov., isolated from Daihai Lake in Inner Mongolia.</title>
        <authorList>
            <person name="Kai J."/>
        </authorList>
    </citation>
    <scope>NUCLEOTIDE SEQUENCE [LARGE SCALE GENOMIC DNA]</scope>
    <source>
        <strain evidence="6">f23</strain>
    </source>
</reference>
<comment type="catalytic activity">
    <reaction evidence="1">
        <text>Hydrolyzes the link between N-acetylmuramoyl residues and L-amino acid residues in certain cell-wall glycopeptides.</text>
        <dbReference type="EC" id="3.5.1.28"/>
    </reaction>
</comment>
<dbReference type="PANTHER" id="PTHR30404:SF0">
    <property type="entry name" value="N-ACETYLMURAMOYL-L-ALANINE AMIDASE AMIC"/>
    <property type="match status" value="1"/>
</dbReference>
<dbReference type="SUPFAM" id="SSF53187">
    <property type="entry name" value="Zn-dependent exopeptidases"/>
    <property type="match status" value="1"/>
</dbReference>
<evidence type="ECO:0000259" key="4">
    <source>
        <dbReference type="SMART" id="SM00646"/>
    </source>
</evidence>